<reference evidence="2" key="1">
    <citation type="journal article" date="2021" name="Nat. Commun.">
        <title>Genomic analyses provide insights into spinach domestication and the genetic basis of agronomic traits.</title>
        <authorList>
            <person name="Cai X."/>
            <person name="Sun X."/>
            <person name="Xu C."/>
            <person name="Sun H."/>
            <person name="Wang X."/>
            <person name="Ge C."/>
            <person name="Zhang Z."/>
            <person name="Wang Q."/>
            <person name="Fei Z."/>
            <person name="Jiao C."/>
            <person name="Wang Q."/>
        </authorList>
    </citation>
    <scope>NUCLEOTIDE SEQUENCE [LARGE SCALE GENOMIC DNA]</scope>
    <source>
        <strain evidence="2">cv. Varoflay</strain>
    </source>
</reference>
<reference evidence="3" key="2">
    <citation type="submission" date="2025-08" db="UniProtKB">
        <authorList>
            <consortium name="RefSeq"/>
        </authorList>
    </citation>
    <scope>IDENTIFICATION</scope>
    <source>
        <tissue evidence="3">Leaf</tissue>
    </source>
</reference>
<dbReference type="OrthoDB" id="1913313at2759"/>
<evidence type="ECO:0000313" key="2">
    <source>
        <dbReference type="Proteomes" id="UP000813463"/>
    </source>
</evidence>
<sequence length="287" mass="31379">MSPKSLTSRNSIDSCLFQLNTWKPFNNYTNPNSNPKTLDSDPYISANPNSNSNPNHKKTSGLHPKRPCLSDRATSLFSLSIDSIDFSKLSLFDDGGDKSRNYNRKDKFRWMAKKRRRRGGSRSVSGRSSDISGTRNGRCCSVGATATATCSDFMVAAGGTDSSGELFVNGGGIGNGNGNGWASDVSEARRERGSGVGERESLNLGFGFDAQGSESGYGSEPGYRGDAEFGYGDEVDDEDDDTRLLLWGDRFGGTKIETVGENTFSEQKSHHRGRRKKQDWRMMASVR</sequence>
<feature type="region of interest" description="Disordered" evidence="1">
    <location>
        <begin position="26"/>
        <end position="67"/>
    </location>
</feature>
<feature type="compositionally biased region" description="Basic residues" evidence="1">
    <location>
        <begin position="111"/>
        <end position="120"/>
    </location>
</feature>
<feature type="compositionally biased region" description="Basic residues" evidence="1">
    <location>
        <begin position="55"/>
        <end position="66"/>
    </location>
</feature>
<organism evidence="2 3">
    <name type="scientific">Spinacia oleracea</name>
    <name type="common">Spinach</name>
    <dbReference type="NCBI Taxonomy" id="3562"/>
    <lineage>
        <taxon>Eukaryota</taxon>
        <taxon>Viridiplantae</taxon>
        <taxon>Streptophyta</taxon>
        <taxon>Embryophyta</taxon>
        <taxon>Tracheophyta</taxon>
        <taxon>Spermatophyta</taxon>
        <taxon>Magnoliopsida</taxon>
        <taxon>eudicotyledons</taxon>
        <taxon>Gunneridae</taxon>
        <taxon>Pentapetalae</taxon>
        <taxon>Caryophyllales</taxon>
        <taxon>Chenopodiaceae</taxon>
        <taxon>Chenopodioideae</taxon>
        <taxon>Anserineae</taxon>
        <taxon>Spinacia</taxon>
    </lineage>
</organism>
<proteinExistence type="predicted"/>
<feature type="compositionally biased region" description="Polar residues" evidence="1">
    <location>
        <begin position="26"/>
        <end position="37"/>
    </location>
</feature>
<dbReference type="PANTHER" id="PTHR36775">
    <property type="entry name" value="LYR MOTIF PROTEIN"/>
    <property type="match status" value="1"/>
</dbReference>
<dbReference type="RefSeq" id="XP_021856731.1">
    <property type="nucleotide sequence ID" value="XM_022001039.2"/>
</dbReference>
<accession>A0A9R0IWA2</accession>
<dbReference type="PANTHER" id="PTHR36775:SF1">
    <property type="entry name" value="LYR MOTIF PROTEIN"/>
    <property type="match status" value="1"/>
</dbReference>
<feature type="compositionally biased region" description="Low complexity" evidence="1">
    <location>
        <begin position="121"/>
        <end position="133"/>
    </location>
</feature>
<feature type="region of interest" description="Disordered" evidence="1">
    <location>
        <begin position="266"/>
        <end position="287"/>
    </location>
</feature>
<keyword evidence="2" id="KW-1185">Reference proteome</keyword>
<protein>
    <submittedName>
        <fullName evidence="3">Uncharacterized protein</fullName>
    </submittedName>
</protein>
<dbReference type="KEGG" id="soe:110796007"/>
<evidence type="ECO:0000313" key="3">
    <source>
        <dbReference type="RefSeq" id="XP_021856731.1"/>
    </source>
</evidence>
<gene>
    <name evidence="3" type="primary">LOC110796007</name>
</gene>
<evidence type="ECO:0000256" key="1">
    <source>
        <dbReference type="SAM" id="MobiDB-lite"/>
    </source>
</evidence>
<dbReference type="AlphaFoldDB" id="A0A9R0IWA2"/>
<dbReference type="Proteomes" id="UP000813463">
    <property type="component" value="Chromosome 6"/>
</dbReference>
<name>A0A9R0IWA2_SPIOL</name>
<feature type="region of interest" description="Disordered" evidence="1">
    <location>
        <begin position="111"/>
        <end position="136"/>
    </location>
</feature>
<feature type="compositionally biased region" description="Basic residues" evidence="1">
    <location>
        <begin position="269"/>
        <end position="278"/>
    </location>
</feature>
<dbReference type="GeneID" id="110796007"/>